<keyword evidence="2" id="KW-0812">Transmembrane</keyword>
<reference evidence="4" key="1">
    <citation type="submission" date="2020-12" db="EMBL/GenBank/DDBJ databases">
        <title>The genome sequence of Inhella sp. 1Y17.</title>
        <authorList>
            <person name="Liu Y."/>
        </authorList>
    </citation>
    <scope>NUCLEOTIDE SEQUENCE</scope>
    <source>
        <strain evidence="4">1Y17</strain>
    </source>
</reference>
<dbReference type="Proteomes" id="UP000613266">
    <property type="component" value="Unassembled WGS sequence"/>
</dbReference>
<feature type="region of interest" description="Disordered" evidence="1">
    <location>
        <begin position="136"/>
        <end position="158"/>
    </location>
</feature>
<sequence>MHKSTIIRISATLAIFSLHGTCAAMAPDYVGIGGLFLIAAGVIGLIFAAIGAALDYKRIRGGIIGFGVFVGIAAIVIQSLMRQSAEFHEDLKEMDAEKQAALTRSLEALNTRCLNEEKFTLVRKIDAGSKIFLDLPPGQKSPTADSTPLTPDSEKMKNQRRRFGYSFPPSSTYQYHDPIAWIETANQPKVVASLAKTDFIEYRNWGFIPQSAEYGRIERLAPKQRWLKEGLEDLAIAHSKKYPSSSGHHEEWPDEDFAFPIPVPQHKSTYIFTVEDISTMEDRSLWIARGRIRLTNAATSEILAEYIGFKSLLKSKAECPSALKDSVMYDGSWDLLKYFFSRIVEE</sequence>
<feature type="signal peptide" evidence="3">
    <location>
        <begin position="1"/>
        <end position="26"/>
    </location>
</feature>
<protein>
    <submittedName>
        <fullName evidence="4">Uncharacterized protein</fullName>
    </submittedName>
</protein>
<evidence type="ECO:0000256" key="2">
    <source>
        <dbReference type="SAM" id="Phobius"/>
    </source>
</evidence>
<feature type="compositionally biased region" description="Polar residues" evidence="1">
    <location>
        <begin position="140"/>
        <end position="150"/>
    </location>
</feature>
<keyword evidence="2" id="KW-0472">Membrane</keyword>
<feature type="transmembrane region" description="Helical" evidence="2">
    <location>
        <begin position="33"/>
        <end position="54"/>
    </location>
</feature>
<keyword evidence="3" id="KW-0732">Signal</keyword>
<accession>A0A931J2B7</accession>
<dbReference type="RefSeq" id="WP_198110038.1">
    <property type="nucleotide sequence ID" value="NZ_JAEDAK010000003.1"/>
</dbReference>
<evidence type="ECO:0000256" key="3">
    <source>
        <dbReference type="SAM" id="SignalP"/>
    </source>
</evidence>
<evidence type="ECO:0000313" key="4">
    <source>
        <dbReference type="EMBL" id="MBH9576418.1"/>
    </source>
</evidence>
<proteinExistence type="predicted"/>
<evidence type="ECO:0000313" key="5">
    <source>
        <dbReference type="Proteomes" id="UP000613266"/>
    </source>
</evidence>
<feature type="transmembrane region" description="Helical" evidence="2">
    <location>
        <begin position="61"/>
        <end position="81"/>
    </location>
</feature>
<feature type="chain" id="PRO_5037474268" evidence="3">
    <location>
        <begin position="27"/>
        <end position="346"/>
    </location>
</feature>
<gene>
    <name evidence="4" type="ORF">I7X39_05810</name>
</gene>
<keyword evidence="2" id="KW-1133">Transmembrane helix</keyword>
<dbReference type="AlphaFoldDB" id="A0A931J2B7"/>
<dbReference type="EMBL" id="JAEDAK010000003">
    <property type="protein sequence ID" value="MBH9576418.1"/>
    <property type="molecule type" value="Genomic_DNA"/>
</dbReference>
<evidence type="ECO:0000256" key="1">
    <source>
        <dbReference type="SAM" id="MobiDB-lite"/>
    </source>
</evidence>
<organism evidence="4 5">
    <name type="scientific">Inhella proteolytica</name>
    <dbReference type="NCBI Taxonomy" id="2795029"/>
    <lineage>
        <taxon>Bacteria</taxon>
        <taxon>Pseudomonadati</taxon>
        <taxon>Pseudomonadota</taxon>
        <taxon>Betaproteobacteria</taxon>
        <taxon>Burkholderiales</taxon>
        <taxon>Sphaerotilaceae</taxon>
        <taxon>Inhella</taxon>
    </lineage>
</organism>
<keyword evidence="5" id="KW-1185">Reference proteome</keyword>
<comment type="caution">
    <text evidence="4">The sequence shown here is derived from an EMBL/GenBank/DDBJ whole genome shotgun (WGS) entry which is preliminary data.</text>
</comment>
<name>A0A931J2B7_9BURK</name>